<feature type="non-terminal residue" evidence="1">
    <location>
        <position position="221"/>
    </location>
</feature>
<keyword evidence="3" id="KW-1185">Reference proteome</keyword>
<comment type="caution">
    <text evidence="1">The sequence shown here is derived from an EMBL/GenBank/DDBJ whole genome shotgun (WGS) entry which is preliminary data.</text>
</comment>
<reference evidence="3 4" key="1">
    <citation type="submission" date="2020-04" db="EMBL/GenBank/DDBJ databases">
        <title>Perkinsus olseni comparative genomics.</title>
        <authorList>
            <person name="Bogema D.R."/>
        </authorList>
    </citation>
    <scope>NUCLEOTIDE SEQUENCE [LARGE SCALE GENOMIC DNA]</scope>
    <source>
        <strain evidence="2">ATCC PRA-205</strain>
        <strain evidence="1 3">ATCC PRA-207</strain>
    </source>
</reference>
<feature type="non-terminal residue" evidence="1">
    <location>
        <position position="1"/>
    </location>
</feature>
<dbReference type="Proteomes" id="UP000574390">
    <property type="component" value="Unassembled WGS sequence"/>
</dbReference>
<sequence>MDLEVEGLCAAVFKAVKKKFPNFKDLCTEYHDESEAAVRGIPVVSREEIGEQQFHISGVIRACVLLSKYMPIFSGRIHEFREFNGKPETELRSELDILVMGSMVQTQSVTCPKDQAHGNAFKTTYWGNPSLATYQSDYPKSHPLHDFGAAGPPDSTGLNPLRKVDQPSFRKERELVHMAARRVDLGRDDYYPVREEELADAAIDSLCAWPEAPEPLASAPR</sequence>
<dbReference type="AlphaFoldDB" id="A0A7J6QK14"/>
<dbReference type="Proteomes" id="UP000553632">
    <property type="component" value="Unassembled WGS sequence"/>
</dbReference>
<gene>
    <name evidence="2" type="ORF">FOZ62_007221</name>
    <name evidence="1" type="ORF">FOZ63_008960</name>
</gene>
<proteinExistence type="predicted"/>
<dbReference type="EMBL" id="JABANO010032430">
    <property type="protein sequence ID" value="KAF4708578.1"/>
    <property type="molecule type" value="Genomic_DNA"/>
</dbReference>
<evidence type="ECO:0000313" key="1">
    <source>
        <dbReference type="EMBL" id="KAF4708578.1"/>
    </source>
</evidence>
<organism evidence="1 3">
    <name type="scientific">Perkinsus olseni</name>
    <name type="common">Perkinsus atlanticus</name>
    <dbReference type="NCBI Taxonomy" id="32597"/>
    <lineage>
        <taxon>Eukaryota</taxon>
        <taxon>Sar</taxon>
        <taxon>Alveolata</taxon>
        <taxon>Perkinsozoa</taxon>
        <taxon>Perkinsea</taxon>
        <taxon>Perkinsida</taxon>
        <taxon>Perkinsidae</taxon>
        <taxon>Perkinsus</taxon>
    </lineage>
</organism>
<protein>
    <submittedName>
        <fullName evidence="1">Uncharacterized protein</fullName>
    </submittedName>
</protein>
<name>A0A7J6QK14_PEROL</name>
<accession>A0A7J6QK14</accession>
<evidence type="ECO:0000313" key="2">
    <source>
        <dbReference type="EMBL" id="KAF4714542.1"/>
    </source>
</evidence>
<evidence type="ECO:0000313" key="3">
    <source>
        <dbReference type="Proteomes" id="UP000553632"/>
    </source>
</evidence>
<dbReference type="EMBL" id="JABANM010025481">
    <property type="protein sequence ID" value="KAF4714542.1"/>
    <property type="molecule type" value="Genomic_DNA"/>
</dbReference>
<evidence type="ECO:0000313" key="4">
    <source>
        <dbReference type="Proteomes" id="UP000574390"/>
    </source>
</evidence>